<name>A0A1C3H443_9GAMM</name>
<dbReference type="FunFam" id="3.40.50.300:FF:000057">
    <property type="entry name" value="GTPase Der"/>
    <property type="match status" value="1"/>
</dbReference>
<feature type="binding site" evidence="8">
    <location>
        <begin position="69"/>
        <end position="73"/>
    </location>
    <ligand>
        <name>GTP</name>
        <dbReference type="ChEBI" id="CHEBI:37565"/>
        <label>1</label>
    </ligand>
</feature>
<feature type="binding site" evidence="8">
    <location>
        <begin position="252"/>
        <end position="256"/>
    </location>
    <ligand>
        <name>GTP</name>
        <dbReference type="ChEBI" id="CHEBI:37565"/>
        <label>2</label>
    </ligand>
</feature>
<dbReference type="EMBL" id="FKLO01000041">
    <property type="protein sequence ID" value="SAM63071.1"/>
    <property type="molecule type" value="Genomic_DNA"/>
</dbReference>
<dbReference type="FunFam" id="3.40.50.300:FF:000040">
    <property type="entry name" value="GTPase Der"/>
    <property type="match status" value="1"/>
</dbReference>
<dbReference type="HAMAP" id="MF_00195">
    <property type="entry name" value="GTPase_Der"/>
    <property type="match status" value="1"/>
</dbReference>
<dbReference type="PIRSF" id="PIRSF006485">
    <property type="entry name" value="GTP-binding_EngA"/>
    <property type="match status" value="1"/>
</dbReference>
<gene>
    <name evidence="8" type="primary">der</name>
    <name evidence="12" type="ORF">CHUV0807_1080</name>
</gene>
<feature type="domain" description="EngA-type G" evidence="11">
    <location>
        <begin position="16"/>
        <end position="180"/>
    </location>
</feature>
<evidence type="ECO:0000256" key="10">
    <source>
        <dbReference type="RuleBase" id="RU004481"/>
    </source>
</evidence>
<dbReference type="CDD" id="cd01894">
    <property type="entry name" value="EngA1"/>
    <property type="match status" value="1"/>
</dbReference>
<dbReference type="Pfam" id="PF01926">
    <property type="entry name" value="MMR_HSR1"/>
    <property type="match status" value="2"/>
</dbReference>
<dbReference type="PRINTS" id="PR00326">
    <property type="entry name" value="GTP1OBG"/>
</dbReference>
<reference evidence="13" key="1">
    <citation type="submission" date="2016-04" db="EMBL/GenBank/DDBJ databases">
        <authorList>
            <person name="Tagini F."/>
        </authorList>
    </citation>
    <scope>NUCLEOTIDE SEQUENCE [LARGE SCALE GENOMIC DNA]</scope>
    <source>
        <strain evidence="13">CHUV0807</strain>
    </source>
</reference>
<comment type="subunit">
    <text evidence="8">Associates with the 50S ribosomal subunit.</text>
</comment>
<feature type="binding site" evidence="8">
    <location>
        <begin position="132"/>
        <end position="135"/>
    </location>
    <ligand>
        <name>GTP</name>
        <dbReference type="ChEBI" id="CHEBI:37565"/>
        <label>1</label>
    </ligand>
</feature>
<dbReference type="InterPro" id="IPR032859">
    <property type="entry name" value="KH_dom-like"/>
</dbReference>
<evidence type="ECO:0000256" key="9">
    <source>
        <dbReference type="PROSITE-ProRule" id="PRU01049"/>
    </source>
</evidence>
<dbReference type="GO" id="GO:0005525">
    <property type="term" value="F:GTP binding"/>
    <property type="evidence" value="ECO:0007669"/>
    <property type="project" value="UniProtKB-UniRule"/>
</dbReference>
<comment type="similarity">
    <text evidence="1 8 9 10">Belongs to the TRAFAC class TrmE-Era-EngA-EngB-Septin-like GTPase superfamily. EngA (Der) GTPase family.</text>
</comment>
<dbReference type="FunFam" id="3.30.300.20:FF:000004">
    <property type="entry name" value="GTPase Der"/>
    <property type="match status" value="1"/>
</dbReference>
<feature type="binding site" evidence="8">
    <location>
        <begin position="317"/>
        <end position="320"/>
    </location>
    <ligand>
        <name>GTP</name>
        <dbReference type="ChEBI" id="CHEBI:37565"/>
        <label>2</label>
    </ligand>
</feature>
<keyword evidence="5 8" id="KW-0547">Nucleotide-binding</keyword>
<dbReference type="InterPro" id="IPR006073">
    <property type="entry name" value="GTP-bd"/>
</dbReference>
<evidence type="ECO:0000256" key="1">
    <source>
        <dbReference type="ARBA" id="ARBA00008279"/>
    </source>
</evidence>
<evidence type="ECO:0000313" key="12">
    <source>
        <dbReference type="EMBL" id="SAM63071.1"/>
    </source>
</evidence>
<evidence type="ECO:0000256" key="7">
    <source>
        <dbReference type="ARBA" id="ARBA00032345"/>
    </source>
</evidence>
<dbReference type="InterPro" id="IPR016484">
    <property type="entry name" value="GTPase_Der"/>
</dbReference>
<evidence type="ECO:0000256" key="3">
    <source>
        <dbReference type="ARBA" id="ARBA00022517"/>
    </source>
</evidence>
<feature type="binding site" evidence="8">
    <location>
        <begin position="204"/>
        <end position="211"/>
    </location>
    <ligand>
        <name>GTP</name>
        <dbReference type="ChEBI" id="CHEBI:37565"/>
        <label>2</label>
    </ligand>
</feature>
<dbReference type="Proteomes" id="UP000190837">
    <property type="component" value="Unassembled WGS sequence"/>
</dbReference>
<dbReference type="GO" id="GO:0043022">
    <property type="term" value="F:ribosome binding"/>
    <property type="evidence" value="ECO:0007669"/>
    <property type="project" value="TreeGrafter"/>
</dbReference>
<keyword evidence="3 8" id="KW-0690">Ribosome biogenesis</keyword>
<dbReference type="SUPFAM" id="SSF52540">
    <property type="entry name" value="P-loop containing nucleoside triphosphate hydrolases"/>
    <property type="match status" value="2"/>
</dbReference>
<dbReference type="NCBIfam" id="TIGR03594">
    <property type="entry name" value="GTPase_EngA"/>
    <property type="match status" value="1"/>
</dbReference>
<dbReference type="InterPro" id="IPR005225">
    <property type="entry name" value="Small_GTP-bd"/>
</dbReference>
<dbReference type="InterPro" id="IPR027417">
    <property type="entry name" value="P-loop_NTPase"/>
</dbReference>
<proteinExistence type="inferred from homology"/>
<keyword evidence="4 10" id="KW-0677">Repeat</keyword>
<evidence type="ECO:0000259" key="11">
    <source>
        <dbReference type="PROSITE" id="PS51712"/>
    </source>
</evidence>
<feature type="domain" description="EngA-type G" evidence="11">
    <location>
        <begin position="198"/>
        <end position="372"/>
    </location>
</feature>
<dbReference type="AlphaFoldDB" id="A0A1C3H443"/>
<dbReference type="Pfam" id="PF14714">
    <property type="entry name" value="KH_dom-like"/>
    <property type="match status" value="1"/>
</dbReference>
<evidence type="ECO:0000256" key="5">
    <source>
        <dbReference type="ARBA" id="ARBA00022741"/>
    </source>
</evidence>
<dbReference type="InterPro" id="IPR015946">
    <property type="entry name" value="KH_dom-like_a/b"/>
</dbReference>
<evidence type="ECO:0000256" key="2">
    <source>
        <dbReference type="ARBA" id="ARBA00020953"/>
    </source>
</evidence>
<keyword evidence="6 8" id="KW-0342">GTP-binding</keyword>
<dbReference type="NCBIfam" id="TIGR00231">
    <property type="entry name" value="small_GTP"/>
    <property type="match status" value="2"/>
</dbReference>
<dbReference type="InterPro" id="IPR031166">
    <property type="entry name" value="G_ENGA"/>
</dbReference>
<evidence type="ECO:0000256" key="4">
    <source>
        <dbReference type="ARBA" id="ARBA00022737"/>
    </source>
</evidence>
<accession>A0A1C3H443</accession>
<dbReference type="PROSITE" id="PS51712">
    <property type="entry name" value="G_ENGA"/>
    <property type="match status" value="2"/>
</dbReference>
<organism evidence="12 13">
    <name type="scientific">Cardiobacterium hominis</name>
    <dbReference type="NCBI Taxonomy" id="2718"/>
    <lineage>
        <taxon>Bacteria</taxon>
        <taxon>Pseudomonadati</taxon>
        <taxon>Pseudomonadota</taxon>
        <taxon>Gammaproteobacteria</taxon>
        <taxon>Cardiobacteriales</taxon>
        <taxon>Cardiobacteriaceae</taxon>
        <taxon>Cardiobacterium</taxon>
    </lineage>
</organism>
<evidence type="ECO:0000313" key="13">
    <source>
        <dbReference type="Proteomes" id="UP000190837"/>
    </source>
</evidence>
<evidence type="ECO:0000256" key="8">
    <source>
        <dbReference type="HAMAP-Rule" id="MF_00195"/>
    </source>
</evidence>
<dbReference type="Gene3D" id="3.30.300.20">
    <property type="match status" value="1"/>
</dbReference>
<dbReference type="PANTHER" id="PTHR43834">
    <property type="entry name" value="GTPASE DER"/>
    <property type="match status" value="1"/>
</dbReference>
<dbReference type="RefSeq" id="WP_079540276.1">
    <property type="nucleotide sequence ID" value="NZ_CP171111.1"/>
</dbReference>
<dbReference type="PANTHER" id="PTHR43834:SF6">
    <property type="entry name" value="GTPASE DER"/>
    <property type="match status" value="1"/>
</dbReference>
<feature type="binding site" evidence="8">
    <location>
        <begin position="22"/>
        <end position="29"/>
    </location>
    <ligand>
        <name>GTP</name>
        <dbReference type="ChEBI" id="CHEBI:37565"/>
        <label>1</label>
    </ligand>
</feature>
<dbReference type="GO" id="GO:0042254">
    <property type="term" value="P:ribosome biogenesis"/>
    <property type="evidence" value="ECO:0007669"/>
    <property type="project" value="UniProtKB-KW"/>
</dbReference>
<comment type="function">
    <text evidence="8 10">GTPase that plays an essential role in the late steps of ribosome biogenesis.</text>
</comment>
<dbReference type="CDD" id="cd01895">
    <property type="entry name" value="EngA2"/>
    <property type="match status" value="1"/>
</dbReference>
<protein>
    <recommendedName>
        <fullName evidence="2 8">GTPase Der</fullName>
    </recommendedName>
    <alternativeName>
        <fullName evidence="7 8">GTP-binding protein EngA</fullName>
    </alternativeName>
</protein>
<evidence type="ECO:0000256" key="6">
    <source>
        <dbReference type="ARBA" id="ARBA00023134"/>
    </source>
</evidence>
<sequence>MTPETETPEPPSRRKPLVALVGRPNVGKSTLYNALTRSRDSLVSDTPGLTRDRNYGDATLAGMPCRIVDTGGLLREEEDQIDRRVDKQARAAVEEADIVVFVVDGRDGLTAVDETIAAELRRSQKPVILAVNKTDFADPDLILADFYTLGIPDTLAIAAEHRRGLQQLTQRIVARLLETPDAALFGEEDEAENQEEDIALAVIGRPNAGKSTLLNRLIGEERLVASPVAGTTRDAIAIPYEDAQGDRFTLIDTAGIRRKARVNDKIEKFSIVKTLDAIERANVVILMLDAHEGVSEQDAHLLGEITRRGRALIIAINKWDHLNDEQRQAIRSQFERKLHFVDYAEVFYISALHGSNIRQLLPAVKKVYRAAMAELSTNKLTEALQAAYRRHQPPLVQGYSIKLQYAHQGGRNPPHIIIHGTRTTNVPASYTTYLSKFFREHFKLHGTPVRISYRDKTNPYADK</sequence>
<dbReference type="Gene3D" id="3.40.50.300">
    <property type="entry name" value="P-loop containing nucleotide triphosphate hydrolases"/>
    <property type="match status" value="2"/>
</dbReference>